<keyword evidence="4" id="KW-0408">Iron</keyword>
<evidence type="ECO:0000256" key="1">
    <source>
        <dbReference type="ARBA" id="ARBA00001954"/>
    </source>
</evidence>
<gene>
    <name evidence="8" type="ORF">INR99_08440</name>
</gene>
<dbReference type="EC" id="1.13.11.93" evidence="6"/>
<protein>
    <recommendedName>
        <fullName evidence="6">2-oxoadipate dioxygenase/decarboxylase</fullName>
        <ecNumber evidence="6">1.13.11.93</ecNumber>
    </recommendedName>
    <alternativeName>
        <fullName evidence="7">2-hydroxyglutarate synthase</fullName>
    </alternativeName>
</protein>
<keyword evidence="2" id="KW-0223">Dioxygenase</keyword>
<organism evidence="8 9">
    <name type="scientific">Chitinilyticum piscinae</name>
    <dbReference type="NCBI Taxonomy" id="2866724"/>
    <lineage>
        <taxon>Bacteria</taxon>
        <taxon>Pseudomonadati</taxon>
        <taxon>Pseudomonadota</taxon>
        <taxon>Betaproteobacteria</taxon>
        <taxon>Neisseriales</taxon>
        <taxon>Chitinibacteraceae</taxon>
        <taxon>Chitinilyticum</taxon>
    </lineage>
</organism>
<accession>A0A8J7FK31</accession>
<evidence type="ECO:0000256" key="7">
    <source>
        <dbReference type="ARBA" id="ARBA00035045"/>
    </source>
</evidence>
<proteinExistence type="inferred from homology"/>
<dbReference type="EMBL" id="JADFUA010000004">
    <property type="protein sequence ID" value="MBE9609377.1"/>
    <property type="molecule type" value="Genomic_DNA"/>
</dbReference>
<dbReference type="PANTHER" id="PTHR31136:SF5">
    <property type="entry name" value="2-OXOADIPATE DIOXYGENASE_DECARBOXYLASE, CHLOROPLASTIC"/>
    <property type="match status" value="1"/>
</dbReference>
<evidence type="ECO:0000313" key="9">
    <source>
        <dbReference type="Proteomes" id="UP000604481"/>
    </source>
</evidence>
<keyword evidence="9" id="KW-1185">Reference proteome</keyword>
<dbReference type="RefSeq" id="WP_194115906.1">
    <property type="nucleotide sequence ID" value="NZ_JADFUA010000004.1"/>
</dbReference>
<comment type="caution">
    <text evidence="8">The sequence shown here is derived from an EMBL/GenBank/DDBJ whole genome shotgun (WGS) entry which is preliminary data.</text>
</comment>
<name>A0A8J7FK31_9NEIS</name>
<dbReference type="CDD" id="cd16350">
    <property type="entry name" value="VOC_like"/>
    <property type="match status" value="1"/>
</dbReference>
<evidence type="ECO:0000313" key="8">
    <source>
        <dbReference type="EMBL" id="MBE9609377.1"/>
    </source>
</evidence>
<evidence type="ECO:0000256" key="2">
    <source>
        <dbReference type="ARBA" id="ARBA00022964"/>
    </source>
</evidence>
<reference evidence="8 9" key="1">
    <citation type="submission" date="2020-10" db="EMBL/GenBank/DDBJ databases">
        <title>The genome sequence of Chitinilyticum litopenaei 4Y14.</title>
        <authorList>
            <person name="Liu Y."/>
        </authorList>
    </citation>
    <scope>NUCLEOTIDE SEQUENCE [LARGE SCALE GENOMIC DNA]</scope>
    <source>
        <strain evidence="8 9">4Y14</strain>
    </source>
</reference>
<keyword evidence="3" id="KW-0560">Oxidoreductase</keyword>
<evidence type="ECO:0000256" key="4">
    <source>
        <dbReference type="ARBA" id="ARBA00023004"/>
    </source>
</evidence>
<evidence type="ECO:0000256" key="6">
    <source>
        <dbReference type="ARBA" id="ARBA00035023"/>
    </source>
</evidence>
<sequence>MDRAAFFRELWLHYAALTPQAPVIRALFGGETVINDHVAFRTFAATPLALDKLEPRLLALGYRRHAPYAFPDKHLAAWGYVCDEDPDAPLVFLSELDVTALSPASQAILAPLLAAIPPQAATHAQVFCEGPMWPGLASQDYEALAQESEYAAWLAVHGMTANHFTIAVHRLDPLLTLSEVCEQVQAAGFALNTSGGMIKGTPVELLEQASTLADRQKHSFADGVCLSVPTCYYEFARRYPAADGRLYQGFVAASASRIFESTDRRPT</sequence>
<dbReference type="Proteomes" id="UP000604481">
    <property type="component" value="Unassembled WGS sequence"/>
</dbReference>
<dbReference type="Gene3D" id="3.10.180.50">
    <property type="match status" value="1"/>
</dbReference>
<dbReference type="SMART" id="SM01150">
    <property type="entry name" value="DUF1338"/>
    <property type="match status" value="1"/>
</dbReference>
<evidence type="ECO:0000256" key="5">
    <source>
        <dbReference type="ARBA" id="ARBA00035013"/>
    </source>
</evidence>
<dbReference type="PANTHER" id="PTHR31136">
    <property type="entry name" value="DUF1338 DOMAIN-CONTAINING PROTEIN"/>
    <property type="match status" value="1"/>
</dbReference>
<dbReference type="Pfam" id="PF07063">
    <property type="entry name" value="HGLS"/>
    <property type="match status" value="1"/>
</dbReference>
<evidence type="ECO:0000256" key="3">
    <source>
        <dbReference type="ARBA" id="ARBA00023002"/>
    </source>
</evidence>
<comment type="cofactor">
    <cofactor evidence="1">
        <name>Fe(2+)</name>
        <dbReference type="ChEBI" id="CHEBI:29033"/>
    </cofactor>
</comment>
<comment type="similarity">
    <text evidence="5">Belongs to the 2-oxoadipate dioxygenase/decarboxylase family.</text>
</comment>
<dbReference type="InterPro" id="IPR009770">
    <property type="entry name" value="HGLS"/>
</dbReference>
<dbReference type="GO" id="GO:0051213">
    <property type="term" value="F:dioxygenase activity"/>
    <property type="evidence" value="ECO:0007669"/>
    <property type="project" value="UniProtKB-KW"/>
</dbReference>
<dbReference type="AlphaFoldDB" id="A0A8J7FK31"/>